<accession>T4ZXW5</accession>
<organism evidence="1 2">
    <name type="scientific">Ophiocordyceps sinensis (strain Co18 / CGMCC 3.14243)</name>
    <name type="common">Yarsagumba caterpillar fungus</name>
    <name type="synonym">Hirsutella sinensis</name>
    <dbReference type="NCBI Taxonomy" id="911162"/>
    <lineage>
        <taxon>Eukaryota</taxon>
        <taxon>Fungi</taxon>
        <taxon>Dikarya</taxon>
        <taxon>Ascomycota</taxon>
        <taxon>Pezizomycotina</taxon>
        <taxon>Sordariomycetes</taxon>
        <taxon>Hypocreomycetidae</taxon>
        <taxon>Hypocreales</taxon>
        <taxon>Ophiocordycipitaceae</taxon>
        <taxon>Ophiocordyceps</taxon>
    </lineage>
</organism>
<name>T4ZXW5_OPHSC</name>
<protein>
    <submittedName>
        <fullName evidence="1">Uncharacterized protein</fullName>
    </submittedName>
</protein>
<evidence type="ECO:0000313" key="1">
    <source>
        <dbReference type="EMBL" id="EQK97984.1"/>
    </source>
</evidence>
<dbReference type="Proteomes" id="UP000019374">
    <property type="component" value="Unassembled WGS sequence"/>
</dbReference>
<dbReference type="HOGENOM" id="CLU_2794600_0_0_1"/>
<dbReference type="EMBL" id="KE655883">
    <property type="protein sequence ID" value="EQK97984.1"/>
    <property type="molecule type" value="Genomic_DNA"/>
</dbReference>
<dbReference type="AlphaFoldDB" id="T4ZXW5"/>
<reference evidence="1 2" key="1">
    <citation type="journal article" date="2013" name="Chin. Sci. Bull.">
        <title>Genome survey uncovers the secrets of sex and lifestyle in caterpillar fungus.</title>
        <authorList>
            <person name="Hu X."/>
            <person name="Zhang Y."/>
            <person name="Xiao G."/>
            <person name="Zheng P."/>
            <person name="Xia Y."/>
            <person name="Zhang X."/>
            <person name="St Leger R.J."/>
            <person name="Liu X."/>
            <person name="Wang C."/>
        </authorList>
    </citation>
    <scope>NUCLEOTIDE SEQUENCE [LARGE SCALE GENOMIC DNA]</scope>
    <source>
        <strain evidence="2">Co18 / CGMCC 3.14243</strain>
        <tissue evidence="1">Fruit-body</tissue>
    </source>
</reference>
<gene>
    <name evidence="1" type="ORF">OCS_06302</name>
</gene>
<sequence length="68" mass="7498">MPFRNPGHPAHGILIEGAPIVPGVTLRDVLEQRRFVLFVPSAAKSIMPLMDEKLLAPTFSYPYGKDHG</sequence>
<evidence type="ECO:0000313" key="2">
    <source>
        <dbReference type="Proteomes" id="UP000019374"/>
    </source>
</evidence>
<proteinExistence type="predicted"/>